<keyword evidence="5" id="KW-1185">Reference proteome</keyword>
<sequence length="460" mass="53790">MYATLIFLSTLITYSDHLAIFPSDLLCFTSRSRCVVDEQFVPKVGMTFKTLEEAGKFYKDYSKLVDFSTEIRNPTQKGDEIKNQLITCNREGVKIQDISNSEHKPLSSNKLSSQDLCTYIEGLVLNHSYPCCLDRAEMLKQYREISMFVRRTIENNNEAGIRLSKTYQLFIAVVGNHRELSFIEKDVRNYITRKAWNWCFWHIMKKIPSKLNGYKPHEEFEQEMSHVIWNSFTKDAFDRNWNDFVTKYGVGGNKWLSGFMTYEVVDEVSNSTFNKFFVTYDAISREVKCQCLLFESRDILCRHSLSVLSVERVDKVAPKYILKHWSKNIKRRHTHIKSSQDETLLEPRRKRFNDLVFQSHNICEFVAESEEFTRILHHAFDNVMAEMQEYQAKSKGGRPKNGLGPNMEKKIANATKKKKKPTLSELNLLDGGSMIQSSSSIYDAHDMNYPREDYRSFSFY</sequence>
<dbReference type="GO" id="GO:0006355">
    <property type="term" value="P:regulation of DNA-templated transcription"/>
    <property type="evidence" value="ECO:0007669"/>
    <property type="project" value="UniProtKB-UniRule"/>
</dbReference>
<evidence type="ECO:0000256" key="1">
    <source>
        <dbReference type="PROSITE-ProRule" id="PRU00325"/>
    </source>
</evidence>
<protein>
    <recommendedName>
        <fullName evidence="2">Protein FAR1-RELATED SEQUENCE</fullName>
    </recommendedName>
</protein>
<accession>A0A445ASW8</accession>
<keyword evidence="2" id="KW-0539">Nucleus</keyword>
<evidence type="ECO:0000313" key="5">
    <source>
        <dbReference type="Proteomes" id="UP000289738"/>
    </source>
</evidence>
<gene>
    <name evidence="4" type="ORF">Ahy_B01g053932</name>
</gene>
<comment type="caution">
    <text evidence="4">The sequence shown here is derived from an EMBL/GenBank/DDBJ whole genome shotgun (WGS) entry which is preliminary data.</text>
</comment>
<proteinExistence type="inferred from homology"/>
<dbReference type="GO" id="GO:0008270">
    <property type="term" value="F:zinc ion binding"/>
    <property type="evidence" value="ECO:0007669"/>
    <property type="project" value="UniProtKB-UniRule"/>
</dbReference>
<dbReference type="InterPro" id="IPR007527">
    <property type="entry name" value="Znf_SWIM"/>
</dbReference>
<reference evidence="4 5" key="1">
    <citation type="submission" date="2019-01" db="EMBL/GenBank/DDBJ databases">
        <title>Sequencing of cultivated peanut Arachis hypogaea provides insights into genome evolution and oil improvement.</title>
        <authorList>
            <person name="Chen X."/>
        </authorList>
    </citation>
    <scope>NUCLEOTIDE SEQUENCE [LARGE SCALE GENOMIC DNA]</scope>
    <source>
        <strain evidence="5">cv. Fuhuasheng</strain>
        <tissue evidence="4">Leaves</tissue>
    </source>
</reference>
<feature type="domain" description="SWIM-type" evidence="3">
    <location>
        <begin position="276"/>
        <end position="312"/>
    </location>
</feature>
<dbReference type="Proteomes" id="UP000289738">
    <property type="component" value="Chromosome B01"/>
</dbReference>
<dbReference type="AlphaFoldDB" id="A0A445ASW8"/>
<dbReference type="GO" id="GO:0005634">
    <property type="term" value="C:nucleus"/>
    <property type="evidence" value="ECO:0007669"/>
    <property type="project" value="UniProtKB-SubCell"/>
</dbReference>
<keyword evidence="1 2" id="KW-0863">Zinc-finger</keyword>
<dbReference type="PANTHER" id="PTHR31669:SF283">
    <property type="entry name" value="PROTEIN FAR1-RELATED SEQUENCE"/>
    <property type="match status" value="1"/>
</dbReference>
<keyword evidence="2" id="KW-0479">Metal-binding</keyword>
<name>A0A445ASW8_ARAHY</name>
<keyword evidence="2" id="KW-0862">Zinc</keyword>
<comment type="subcellular location">
    <subcellularLocation>
        <location evidence="2">Nucleus</location>
    </subcellularLocation>
</comment>
<evidence type="ECO:0000259" key="3">
    <source>
        <dbReference type="PROSITE" id="PS50966"/>
    </source>
</evidence>
<evidence type="ECO:0000313" key="4">
    <source>
        <dbReference type="EMBL" id="RYR29518.1"/>
    </source>
</evidence>
<dbReference type="PANTHER" id="PTHR31669">
    <property type="entry name" value="PROTEIN FAR1-RELATED SEQUENCE 10-RELATED"/>
    <property type="match status" value="1"/>
</dbReference>
<dbReference type="PROSITE" id="PS50966">
    <property type="entry name" value="ZF_SWIM"/>
    <property type="match status" value="1"/>
</dbReference>
<dbReference type="EMBL" id="SDMP01000011">
    <property type="protein sequence ID" value="RYR29518.1"/>
    <property type="molecule type" value="Genomic_DNA"/>
</dbReference>
<dbReference type="InterPro" id="IPR031052">
    <property type="entry name" value="FHY3/FAR1"/>
</dbReference>
<comment type="function">
    <text evidence="2">Putative transcription activator involved in regulating light control of development.</text>
</comment>
<evidence type="ECO:0000256" key="2">
    <source>
        <dbReference type="RuleBase" id="RU367018"/>
    </source>
</evidence>
<organism evidence="4 5">
    <name type="scientific">Arachis hypogaea</name>
    <name type="common">Peanut</name>
    <dbReference type="NCBI Taxonomy" id="3818"/>
    <lineage>
        <taxon>Eukaryota</taxon>
        <taxon>Viridiplantae</taxon>
        <taxon>Streptophyta</taxon>
        <taxon>Embryophyta</taxon>
        <taxon>Tracheophyta</taxon>
        <taxon>Spermatophyta</taxon>
        <taxon>Magnoliopsida</taxon>
        <taxon>eudicotyledons</taxon>
        <taxon>Gunneridae</taxon>
        <taxon>Pentapetalae</taxon>
        <taxon>rosids</taxon>
        <taxon>fabids</taxon>
        <taxon>Fabales</taxon>
        <taxon>Fabaceae</taxon>
        <taxon>Papilionoideae</taxon>
        <taxon>50 kb inversion clade</taxon>
        <taxon>dalbergioids sensu lato</taxon>
        <taxon>Dalbergieae</taxon>
        <taxon>Pterocarpus clade</taxon>
        <taxon>Arachis</taxon>
    </lineage>
</organism>
<comment type="similarity">
    <text evidence="2">Belongs to the FHY3/FAR1 family.</text>
</comment>